<dbReference type="GO" id="GO:0016491">
    <property type="term" value="F:oxidoreductase activity"/>
    <property type="evidence" value="ECO:0007669"/>
    <property type="project" value="InterPro"/>
</dbReference>
<feature type="domain" description="Rubrerythrin diiron-binding" evidence="1">
    <location>
        <begin position="8"/>
        <end position="65"/>
    </location>
</feature>
<gene>
    <name evidence="2" type="ORF">EHS89_15765</name>
</gene>
<dbReference type="GO" id="GO:0046872">
    <property type="term" value="F:metal ion binding"/>
    <property type="evidence" value="ECO:0007669"/>
    <property type="project" value="InterPro"/>
</dbReference>
<dbReference type="InterPro" id="IPR012347">
    <property type="entry name" value="Ferritin-like"/>
</dbReference>
<dbReference type="OrthoDB" id="7059631at2"/>
<evidence type="ECO:0000313" key="2">
    <source>
        <dbReference type="EMBL" id="RRC98029.1"/>
    </source>
</evidence>
<dbReference type="InterPro" id="IPR003251">
    <property type="entry name" value="Rr_diiron-bd_dom"/>
</dbReference>
<protein>
    <recommendedName>
        <fullName evidence="1">Rubrerythrin diiron-binding domain-containing protein</fullName>
    </recommendedName>
</protein>
<dbReference type="AlphaFoldDB" id="A0A3P1SM57"/>
<organism evidence="2 3">
    <name type="scientific">Amphritea balenae</name>
    <dbReference type="NCBI Taxonomy" id="452629"/>
    <lineage>
        <taxon>Bacteria</taxon>
        <taxon>Pseudomonadati</taxon>
        <taxon>Pseudomonadota</taxon>
        <taxon>Gammaproteobacteria</taxon>
        <taxon>Oceanospirillales</taxon>
        <taxon>Oceanospirillaceae</taxon>
        <taxon>Amphritea</taxon>
    </lineage>
</organism>
<comment type="caution">
    <text evidence="2">The sequence shown here is derived from an EMBL/GenBank/DDBJ whole genome shotgun (WGS) entry which is preliminary data.</text>
</comment>
<dbReference type="Proteomes" id="UP000267535">
    <property type="component" value="Unassembled WGS sequence"/>
</dbReference>
<reference evidence="2 3" key="1">
    <citation type="submission" date="2018-11" db="EMBL/GenBank/DDBJ databases">
        <title>The draft genome sequence of Amphritea balenae JAMM 1525T.</title>
        <authorList>
            <person name="Fang Z."/>
            <person name="Zhang Y."/>
            <person name="Han X."/>
        </authorList>
    </citation>
    <scope>NUCLEOTIDE SEQUENCE [LARGE SCALE GENOMIC DNA]</scope>
    <source>
        <strain evidence="2 3">JAMM 1525</strain>
    </source>
</reference>
<dbReference type="Pfam" id="PF02915">
    <property type="entry name" value="Rubrerythrin"/>
    <property type="match status" value="1"/>
</dbReference>
<dbReference type="SUPFAM" id="SSF47240">
    <property type="entry name" value="Ferritin-like"/>
    <property type="match status" value="1"/>
</dbReference>
<proteinExistence type="predicted"/>
<dbReference type="EMBL" id="RQXV01000009">
    <property type="protein sequence ID" value="RRC98029.1"/>
    <property type="molecule type" value="Genomic_DNA"/>
</dbReference>
<dbReference type="Gene3D" id="1.20.1260.10">
    <property type="match status" value="1"/>
</dbReference>
<evidence type="ECO:0000259" key="1">
    <source>
        <dbReference type="Pfam" id="PF02915"/>
    </source>
</evidence>
<keyword evidence="3" id="KW-1185">Reference proteome</keyword>
<sequence>MLNSRLNALKKALQLEHDGMVFYAASMDKSTSEFGRKMFEYLHDAEKGHIKRINEIYHQLEQSTDWPEPPLPPAMTDPQRHSIFTDAIEQIHQHQQLDTDDLEALKQAVEFERNGGQFYSERVNAAEDPFEQAFYQQLADEEDHHLRAIEDSIQMLEDPQGFFAQYEKGTLSG</sequence>
<name>A0A3P1SM57_9GAMM</name>
<dbReference type="PANTHER" id="PTHR33531">
    <property type="entry name" value="RUBRERYTHRIN SUBFAMILY"/>
    <property type="match status" value="1"/>
</dbReference>
<accession>A0A3P1SM57</accession>
<dbReference type="RefSeq" id="WP_124927124.1">
    <property type="nucleotide sequence ID" value="NZ_BMOH01000003.1"/>
</dbReference>
<dbReference type="PANTHER" id="PTHR33531:SF7">
    <property type="entry name" value="HYPOTHETICAL MEMBRANE PROTEIN, CONSERVED"/>
    <property type="match status" value="1"/>
</dbReference>
<dbReference type="InterPro" id="IPR009078">
    <property type="entry name" value="Ferritin-like_SF"/>
</dbReference>
<evidence type="ECO:0000313" key="3">
    <source>
        <dbReference type="Proteomes" id="UP000267535"/>
    </source>
</evidence>
<dbReference type="CDD" id="cd01045">
    <property type="entry name" value="Ferritin_like_AB"/>
    <property type="match status" value="1"/>
</dbReference>